<dbReference type="Gene3D" id="3.30.710.10">
    <property type="entry name" value="Potassium Channel Kv1.1, Chain A"/>
    <property type="match status" value="1"/>
</dbReference>
<evidence type="ECO:0000313" key="4">
    <source>
        <dbReference type="Proteomes" id="UP001152607"/>
    </source>
</evidence>
<evidence type="ECO:0000256" key="1">
    <source>
        <dbReference type="SAM" id="MobiDB-lite"/>
    </source>
</evidence>
<reference evidence="3" key="1">
    <citation type="submission" date="2023-01" db="EMBL/GenBank/DDBJ databases">
        <authorList>
            <person name="Van Ghelder C."/>
            <person name="Rancurel C."/>
        </authorList>
    </citation>
    <scope>NUCLEOTIDE SEQUENCE</scope>
    <source>
        <strain evidence="3">CNCM I-4278</strain>
    </source>
</reference>
<dbReference type="InterPro" id="IPR011333">
    <property type="entry name" value="SKP1/BTB/POZ_sf"/>
</dbReference>
<accession>A0A9W4UPU7</accession>
<dbReference type="PROSITE" id="PS50097">
    <property type="entry name" value="BTB"/>
    <property type="match status" value="1"/>
</dbReference>
<dbReference type="Pfam" id="PF00651">
    <property type="entry name" value="BTB"/>
    <property type="match status" value="1"/>
</dbReference>
<comment type="caution">
    <text evidence="3">The sequence shown here is derived from an EMBL/GenBank/DDBJ whole genome shotgun (WGS) entry which is preliminary data.</text>
</comment>
<organism evidence="3 4">
    <name type="scientific">Periconia digitata</name>
    <dbReference type="NCBI Taxonomy" id="1303443"/>
    <lineage>
        <taxon>Eukaryota</taxon>
        <taxon>Fungi</taxon>
        <taxon>Dikarya</taxon>
        <taxon>Ascomycota</taxon>
        <taxon>Pezizomycotina</taxon>
        <taxon>Dothideomycetes</taxon>
        <taxon>Pleosporomycetidae</taxon>
        <taxon>Pleosporales</taxon>
        <taxon>Massarineae</taxon>
        <taxon>Periconiaceae</taxon>
        <taxon>Periconia</taxon>
    </lineage>
</organism>
<dbReference type="AlphaFoldDB" id="A0A9W4UPU7"/>
<name>A0A9W4UPU7_9PLEO</name>
<feature type="region of interest" description="Disordered" evidence="1">
    <location>
        <begin position="1"/>
        <end position="27"/>
    </location>
</feature>
<feature type="domain" description="BTB" evidence="2">
    <location>
        <begin position="39"/>
        <end position="109"/>
    </location>
</feature>
<dbReference type="SMART" id="SM00225">
    <property type="entry name" value="BTB"/>
    <property type="match status" value="1"/>
</dbReference>
<dbReference type="SUPFAM" id="SSF54695">
    <property type="entry name" value="POZ domain"/>
    <property type="match status" value="1"/>
</dbReference>
<keyword evidence="4" id="KW-1185">Reference proteome</keyword>
<protein>
    <recommendedName>
        <fullName evidence="2">BTB domain-containing protein</fullName>
    </recommendedName>
</protein>
<evidence type="ECO:0000313" key="3">
    <source>
        <dbReference type="EMBL" id="CAI6340733.1"/>
    </source>
</evidence>
<proteinExistence type="predicted"/>
<dbReference type="PANTHER" id="PTHR47843">
    <property type="entry name" value="BTB DOMAIN-CONTAINING PROTEIN-RELATED"/>
    <property type="match status" value="1"/>
</dbReference>
<dbReference type="Proteomes" id="UP001152607">
    <property type="component" value="Unassembled WGS sequence"/>
</dbReference>
<dbReference type="OrthoDB" id="6359816at2759"/>
<gene>
    <name evidence="3" type="ORF">PDIGIT_LOCUS13917</name>
</gene>
<evidence type="ECO:0000259" key="2">
    <source>
        <dbReference type="PROSITE" id="PS50097"/>
    </source>
</evidence>
<sequence>MTSETPGSAASGARGPSEDGMEASSKKGMEAFENSQVLSDVVIRYGAEGERVFYGHQVVLAAQSPWFHEAFCVDSKKKKQDELVLKDDDPEALEIMLRHMYSKEKYSKDAYFDDTYEEHDDYKSVLLHLRVDVVAEKYKFEKLQQLQFYADGFIESSIDSWIIGGVEAEQFMTLVRELYANRDSATKPQPLILQILLERLKTRIKRPRNWIDKHNQHDQLQNLRDVVKRAVLELPVFSQDLFIELADLVL</sequence>
<dbReference type="EMBL" id="CAOQHR010000011">
    <property type="protein sequence ID" value="CAI6340733.1"/>
    <property type="molecule type" value="Genomic_DNA"/>
</dbReference>
<dbReference type="InterPro" id="IPR000210">
    <property type="entry name" value="BTB/POZ_dom"/>
</dbReference>
<dbReference type="CDD" id="cd18186">
    <property type="entry name" value="BTB_POZ_ZBTB_KLHL-like"/>
    <property type="match status" value="1"/>
</dbReference>